<proteinExistence type="predicted"/>
<dbReference type="Proteomes" id="UP001055811">
    <property type="component" value="Linkage Group LG05"/>
</dbReference>
<gene>
    <name evidence="1" type="ORF">L2E82_30189</name>
</gene>
<reference evidence="1 2" key="2">
    <citation type="journal article" date="2022" name="Mol. Ecol. Resour.">
        <title>The genomes of chicory, endive, great burdock and yacon provide insights into Asteraceae paleo-polyploidization history and plant inulin production.</title>
        <authorList>
            <person name="Fan W."/>
            <person name="Wang S."/>
            <person name="Wang H."/>
            <person name="Wang A."/>
            <person name="Jiang F."/>
            <person name="Liu H."/>
            <person name="Zhao H."/>
            <person name="Xu D."/>
            <person name="Zhang Y."/>
        </authorList>
    </citation>
    <scope>NUCLEOTIDE SEQUENCE [LARGE SCALE GENOMIC DNA]</scope>
    <source>
        <strain evidence="2">cv. Punajuju</strain>
        <tissue evidence="1">Leaves</tissue>
    </source>
</reference>
<keyword evidence="2" id="KW-1185">Reference proteome</keyword>
<evidence type="ECO:0000313" key="1">
    <source>
        <dbReference type="EMBL" id="KAI3739778.1"/>
    </source>
</evidence>
<organism evidence="1 2">
    <name type="scientific">Cichorium intybus</name>
    <name type="common">Chicory</name>
    <dbReference type="NCBI Taxonomy" id="13427"/>
    <lineage>
        <taxon>Eukaryota</taxon>
        <taxon>Viridiplantae</taxon>
        <taxon>Streptophyta</taxon>
        <taxon>Embryophyta</taxon>
        <taxon>Tracheophyta</taxon>
        <taxon>Spermatophyta</taxon>
        <taxon>Magnoliopsida</taxon>
        <taxon>eudicotyledons</taxon>
        <taxon>Gunneridae</taxon>
        <taxon>Pentapetalae</taxon>
        <taxon>asterids</taxon>
        <taxon>campanulids</taxon>
        <taxon>Asterales</taxon>
        <taxon>Asteraceae</taxon>
        <taxon>Cichorioideae</taxon>
        <taxon>Cichorieae</taxon>
        <taxon>Cichoriinae</taxon>
        <taxon>Cichorium</taxon>
    </lineage>
</organism>
<accession>A0ACB9CZJ2</accession>
<comment type="caution">
    <text evidence="1">The sequence shown here is derived from an EMBL/GenBank/DDBJ whole genome shotgun (WGS) entry which is preliminary data.</text>
</comment>
<evidence type="ECO:0000313" key="2">
    <source>
        <dbReference type="Proteomes" id="UP001055811"/>
    </source>
</evidence>
<sequence length="125" mass="13930">MSGVTDDVAASEVNRGREVVAQDHAKRHRGKSKSKDDNATLEGRVTSLEQMLDYGSYKNFRLYVEPSIKIRLGHPKNKVGQSFGLDEITRSGVKDIASIEQDWGLFWYSTSTSTKFLSSVNTSNT</sequence>
<protein>
    <submittedName>
        <fullName evidence="1">Uncharacterized protein</fullName>
    </submittedName>
</protein>
<reference evidence="2" key="1">
    <citation type="journal article" date="2022" name="Mol. Ecol. Resour.">
        <title>The genomes of chicory, endive, great burdock and yacon provide insights into Asteraceae palaeo-polyploidization history and plant inulin production.</title>
        <authorList>
            <person name="Fan W."/>
            <person name="Wang S."/>
            <person name="Wang H."/>
            <person name="Wang A."/>
            <person name="Jiang F."/>
            <person name="Liu H."/>
            <person name="Zhao H."/>
            <person name="Xu D."/>
            <person name="Zhang Y."/>
        </authorList>
    </citation>
    <scope>NUCLEOTIDE SEQUENCE [LARGE SCALE GENOMIC DNA]</scope>
    <source>
        <strain evidence="2">cv. Punajuju</strain>
    </source>
</reference>
<dbReference type="EMBL" id="CM042013">
    <property type="protein sequence ID" value="KAI3739778.1"/>
    <property type="molecule type" value="Genomic_DNA"/>
</dbReference>
<name>A0ACB9CZJ2_CICIN</name>